<comment type="domain">
    <text evidence="5">The PRC barrel domain binds ribosomal protein uS19.</text>
</comment>
<dbReference type="Pfam" id="PF01782">
    <property type="entry name" value="RimM"/>
    <property type="match status" value="1"/>
</dbReference>
<dbReference type="InterPro" id="IPR036976">
    <property type="entry name" value="RimM_N_sf"/>
</dbReference>
<dbReference type="Pfam" id="PF24986">
    <property type="entry name" value="PRC_RimM"/>
    <property type="match status" value="1"/>
</dbReference>
<comment type="similarity">
    <text evidence="5">Belongs to the RimM family.</text>
</comment>
<dbReference type="PANTHER" id="PTHR33692:SF1">
    <property type="entry name" value="RIBOSOME MATURATION FACTOR RIMM"/>
    <property type="match status" value="1"/>
</dbReference>
<sequence length="176" mass="19582">MTNSAEELVLIGRVSGAHGLKGELKMRPYSGEPESLLSYSRLLLALGEPESTPILHKIERSRAHKSWAVVKLEDCNSRTEAEKLLFASIYVYEDDLPELDEGEFYLRELEGRFVKTEEGQVIGKIIGLLSGGAQDILQIDNNGKEYLIPLVPEFIVEIEEDAVIMSLPLGLLEINA</sequence>
<evidence type="ECO:0000256" key="5">
    <source>
        <dbReference type="HAMAP-Rule" id="MF_00014"/>
    </source>
</evidence>
<evidence type="ECO:0000256" key="1">
    <source>
        <dbReference type="ARBA" id="ARBA00022490"/>
    </source>
</evidence>
<dbReference type="GO" id="GO:0043022">
    <property type="term" value="F:ribosome binding"/>
    <property type="evidence" value="ECO:0007669"/>
    <property type="project" value="InterPro"/>
</dbReference>
<dbReference type="PANTHER" id="PTHR33692">
    <property type="entry name" value="RIBOSOME MATURATION FACTOR RIMM"/>
    <property type="match status" value="1"/>
</dbReference>
<dbReference type="Gene3D" id="2.30.30.240">
    <property type="entry name" value="PRC-barrel domain"/>
    <property type="match status" value="1"/>
</dbReference>
<protein>
    <recommendedName>
        <fullName evidence="5">Ribosome maturation factor RimM</fullName>
    </recommendedName>
</protein>
<evidence type="ECO:0000256" key="2">
    <source>
        <dbReference type="ARBA" id="ARBA00022517"/>
    </source>
</evidence>
<feature type="domain" description="RimM N-terminal" evidence="6">
    <location>
        <begin position="11"/>
        <end position="94"/>
    </location>
</feature>
<dbReference type="GO" id="GO:0005840">
    <property type="term" value="C:ribosome"/>
    <property type="evidence" value="ECO:0007669"/>
    <property type="project" value="InterPro"/>
</dbReference>
<comment type="caution">
    <text evidence="8">The sequence shown here is derived from an EMBL/GenBank/DDBJ whole genome shotgun (WGS) entry which is preliminary data.</text>
</comment>
<keyword evidence="9" id="KW-1185">Reference proteome</keyword>
<dbReference type="Proteomes" id="UP000316238">
    <property type="component" value="Unassembled WGS sequence"/>
</dbReference>
<comment type="subcellular location">
    <subcellularLocation>
        <location evidence="5">Cytoplasm</location>
    </subcellularLocation>
</comment>
<keyword evidence="3 5" id="KW-0698">rRNA processing</keyword>
<evidence type="ECO:0000259" key="6">
    <source>
        <dbReference type="Pfam" id="PF01782"/>
    </source>
</evidence>
<keyword evidence="2 5" id="KW-0690">Ribosome biogenesis</keyword>
<reference evidence="8" key="1">
    <citation type="submission" date="2017-07" db="EMBL/GenBank/DDBJ databases">
        <title>The cable genome - Insights into the physiology and evolution of filamentous bacteria capable of sulfide oxidation via long distance electron transfer.</title>
        <authorList>
            <person name="Thorup C."/>
            <person name="Bjerg J.T."/>
            <person name="Schreiber L."/>
            <person name="Nielsen L.P."/>
            <person name="Kjeldsen K.U."/>
            <person name="Boesen T."/>
            <person name="Boggild A."/>
            <person name="Meysman F."/>
            <person name="Geelhoed J."/>
            <person name="Schramm A."/>
        </authorList>
    </citation>
    <scope>NUCLEOTIDE SEQUENCE [LARGE SCALE GENOMIC DNA]</scope>
    <source>
        <strain evidence="8">GS</strain>
    </source>
</reference>
<keyword evidence="4 5" id="KW-0143">Chaperone</keyword>
<keyword evidence="1 5" id="KW-0963">Cytoplasm</keyword>
<dbReference type="InterPro" id="IPR056792">
    <property type="entry name" value="PRC_RimM"/>
</dbReference>
<comment type="subunit">
    <text evidence="5">Binds ribosomal protein uS19.</text>
</comment>
<organism evidence="8 9">
    <name type="scientific">Candidatus Electronema aureum</name>
    <dbReference type="NCBI Taxonomy" id="2005002"/>
    <lineage>
        <taxon>Bacteria</taxon>
        <taxon>Pseudomonadati</taxon>
        <taxon>Thermodesulfobacteriota</taxon>
        <taxon>Desulfobulbia</taxon>
        <taxon>Desulfobulbales</taxon>
        <taxon>Desulfobulbaceae</taxon>
        <taxon>Candidatus Electronema</taxon>
    </lineage>
</organism>
<dbReference type="InterPro" id="IPR009000">
    <property type="entry name" value="Transl_B-barrel_sf"/>
</dbReference>
<dbReference type="HAMAP" id="MF_00014">
    <property type="entry name" value="Ribosome_mat_RimM"/>
    <property type="match status" value="1"/>
</dbReference>
<dbReference type="InterPro" id="IPR011961">
    <property type="entry name" value="RimM"/>
</dbReference>
<dbReference type="InterPro" id="IPR011033">
    <property type="entry name" value="PRC_barrel-like_sf"/>
</dbReference>
<dbReference type="SUPFAM" id="SSF50346">
    <property type="entry name" value="PRC-barrel domain"/>
    <property type="match status" value="1"/>
</dbReference>
<dbReference type="GO" id="GO:0005737">
    <property type="term" value="C:cytoplasm"/>
    <property type="evidence" value="ECO:0007669"/>
    <property type="project" value="UniProtKB-SubCell"/>
</dbReference>
<dbReference type="EMBL" id="NQJD01000002">
    <property type="protein sequence ID" value="TAA75914.1"/>
    <property type="molecule type" value="Genomic_DNA"/>
</dbReference>
<dbReference type="InterPro" id="IPR002676">
    <property type="entry name" value="RimM_N"/>
</dbReference>
<comment type="function">
    <text evidence="5">An accessory protein needed during the final step in the assembly of 30S ribosomal subunit, possibly for assembly of the head region. Essential for efficient processing of 16S rRNA. May be needed both before and after RbfA during the maturation of 16S rRNA. It has affinity for free ribosomal 30S subunits but not for 70S ribosomes.</text>
</comment>
<dbReference type="GO" id="GO:0042274">
    <property type="term" value="P:ribosomal small subunit biogenesis"/>
    <property type="evidence" value="ECO:0007669"/>
    <property type="project" value="UniProtKB-UniRule"/>
</dbReference>
<feature type="domain" description="Ribosome maturation factor RimM PRC barrel" evidence="7">
    <location>
        <begin position="108"/>
        <end position="171"/>
    </location>
</feature>
<dbReference type="Gene3D" id="2.40.30.60">
    <property type="entry name" value="RimM"/>
    <property type="match status" value="1"/>
</dbReference>
<evidence type="ECO:0000313" key="8">
    <source>
        <dbReference type="EMBL" id="TAA75914.1"/>
    </source>
</evidence>
<evidence type="ECO:0000259" key="7">
    <source>
        <dbReference type="Pfam" id="PF24986"/>
    </source>
</evidence>
<dbReference type="GO" id="GO:0006364">
    <property type="term" value="P:rRNA processing"/>
    <property type="evidence" value="ECO:0007669"/>
    <property type="project" value="UniProtKB-UniRule"/>
</dbReference>
<evidence type="ECO:0000256" key="4">
    <source>
        <dbReference type="ARBA" id="ARBA00023186"/>
    </source>
</evidence>
<evidence type="ECO:0000313" key="9">
    <source>
        <dbReference type="Proteomes" id="UP000316238"/>
    </source>
</evidence>
<accession>A0A521G4G1</accession>
<dbReference type="AlphaFoldDB" id="A0A521G4G1"/>
<dbReference type="SUPFAM" id="SSF50447">
    <property type="entry name" value="Translation proteins"/>
    <property type="match status" value="1"/>
</dbReference>
<dbReference type="NCBIfam" id="TIGR02273">
    <property type="entry name" value="16S_RimM"/>
    <property type="match status" value="1"/>
</dbReference>
<name>A0A521G4G1_9BACT</name>
<gene>
    <name evidence="5" type="primary">rimM</name>
    <name evidence="8" type="ORF">CDV28_10236</name>
</gene>
<proteinExistence type="inferred from homology"/>
<evidence type="ECO:0000256" key="3">
    <source>
        <dbReference type="ARBA" id="ARBA00022552"/>
    </source>
</evidence>